<accession>A0A1G6B5I5</accession>
<feature type="transmembrane region" description="Helical" evidence="1">
    <location>
        <begin position="83"/>
        <end position="105"/>
    </location>
</feature>
<dbReference type="Proteomes" id="UP000182508">
    <property type="component" value="Unassembled WGS sequence"/>
</dbReference>
<dbReference type="RefSeq" id="WP_074485653.1">
    <property type="nucleotide sequence ID" value="NZ_FMXP01000009.1"/>
</dbReference>
<dbReference type="AlphaFoldDB" id="A0A1G6B5I5"/>
<name>A0A1G6B5I5_9STRE</name>
<keyword evidence="1" id="KW-0472">Membrane</keyword>
<keyword evidence="3" id="KW-1185">Reference proteome</keyword>
<keyword evidence="1" id="KW-0812">Transmembrane</keyword>
<dbReference type="EMBL" id="FMXP01000009">
    <property type="protein sequence ID" value="SDB15871.1"/>
    <property type="molecule type" value="Genomic_DNA"/>
</dbReference>
<evidence type="ECO:0000313" key="3">
    <source>
        <dbReference type="Proteomes" id="UP000182508"/>
    </source>
</evidence>
<feature type="transmembrane region" description="Helical" evidence="1">
    <location>
        <begin position="117"/>
        <end position="139"/>
    </location>
</feature>
<gene>
    <name evidence="2" type="ORF">SAMN02910293_00800</name>
</gene>
<reference evidence="2 3" key="1">
    <citation type="submission" date="2016-10" db="EMBL/GenBank/DDBJ databases">
        <authorList>
            <person name="de Groot N.N."/>
        </authorList>
    </citation>
    <scope>NUCLEOTIDE SEQUENCE [LARGE SCALE GENOMIC DNA]</scope>
    <source>
        <strain evidence="2 3">A-4</strain>
    </source>
</reference>
<proteinExistence type="predicted"/>
<evidence type="ECO:0000313" key="2">
    <source>
        <dbReference type="EMBL" id="SDB15871.1"/>
    </source>
</evidence>
<feature type="transmembrane region" description="Helical" evidence="1">
    <location>
        <begin position="43"/>
        <end position="63"/>
    </location>
</feature>
<dbReference type="STRING" id="439219.SAMN02910293_00800"/>
<dbReference type="eggNOG" id="ENOG5032Y15">
    <property type="taxonomic scope" value="Bacteria"/>
</dbReference>
<evidence type="ECO:0000256" key="1">
    <source>
        <dbReference type="SAM" id="Phobius"/>
    </source>
</evidence>
<keyword evidence="1" id="KW-1133">Transmembrane helix</keyword>
<sequence>MEKSSFWLVKKKNLLALAGTVWLIAGFNVTRMGLVAYSSLKQVTLVSLLLSILVFLAFGSMFYKMTFKHARRISDYKEARRPFWQFFDLKSYLIMIVMMTGGILFRRSGLVPSSFIAFFYTGLGLALALARLLFWIFYFSKKLST</sequence>
<protein>
    <submittedName>
        <fullName evidence="2">Uncharacterized protein</fullName>
    </submittedName>
</protein>
<organism evidence="2 3">
    <name type="scientific">Streptococcus henryi</name>
    <dbReference type="NCBI Taxonomy" id="439219"/>
    <lineage>
        <taxon>Bacteria</taxon>
        <taxon>Bacillati</taxon>
        <taxon>Bacillota</taxon>
        <taxon>Bacilli</taxon>
        <taxon>Lactobacillales</taxon>
        <taxon>Streptococcaceae</taxon>
        <taxon>Streptococcus</taxon>
    </lineage>
</organism>